<dbReference type="EMBL" id="LR796359">
    <property type="protein sequence ID" value="CAB4139598.1"/>
    <property type="molecule type" value="Genomic_DNA"/>
</dbReference>
<organism evidence="1">
    <name type="scientific">uncultured Caudovirales phage</name>
    <dbReference type="NCBI Taxonomy" id="2100421"/>
    <lineage>
        <taxon>Viruses</taxon>
        <taxon>Duplodnaviria</taxon>
        <taxon>Heunggongvirae</taxon>
        <taxon>Uroviricota</taxon>
        <taxon>Caudoviricetes</taxon>
        <taxon>Peduoviridae</taxon>
        <taxon>Maltschvirus</taxon>
        <taxon>Maltschvirus maltsch</taxon>
    </lineage>
</organism>
<name>A0A6J5LYW5_9CAUD</name>
<protein>
    <submittedName>
        <fullName evidence="1">Uncharacterized protein</fullName>
    </submittedName>
</protein>
<reference evidence="1" key="1">
    <citation type="submission" date="2020-04" db="EMBL/GenBank/DDBJ databases">
        <authorList>
            <person name="Chiriac C."/>
            <person name="Salcher M."/>
            <person name="Ghai R."/>
            <person name="Kavagutti S V."/>
        </authorList>
    </citation>
    <scope>NUCLEOTIDE SEQUENCE</scope>
</reference>
<accession>A0A6J5LYW5</accession>
<evidence type="ECO:0000313" key="1">
    <source>
        <dbReference type="EMBL" id="CAB4139598.1"/>
    </source>
</evidence>
<sequence length="85" mass="9489">MKSCLLKHKPKDSTSEEFQKSWNNIGYTLQALRGAIEEQIKNNNSITAGDFDCPNHYAKLAYQAGENKGLIFVLSLLPETSKVNS</sequence>
<gene>
    <name evidence="1" type="ORF">UFOVP336_63</name>
</gene>
<proteinExistence type="predicted"/>